<gene>
    <name evidence="1" type="ORF">PTTG_02030</name>
</gene>
<keyword evidence="3" id="KW-1185">Reference proteome</keyword>
<dbReference type="EnsemblFungi" id="PTTG_02030-t43_1">
    <property type="protein sequence ID" value="PTTG_02030-t43_1-p1"/>
    <property type="gene ID" value="PTTG_02030"/>
</dbReference>
<evidence type="ECO:0000313" key="1">
    <source>
        <dbReference type="EMBL" id="OAV94186.1"/>
    </source>
</evidence>
<reference evidence="2" key="4">
    <citation type="submission" date="2025-05" db="UniProtKB">
        <authorList>
            <consortium name="EnsemblFungi"/>
        </authorList>
    </citation>
    <scope>IDENTIFICATION</scope>
    <source>
        <strain evidence="2">isolate 1-1 / race 1 (BBBD)</strain>
    </source>
</reference>
<protein>
    <submittedName>
        <fullName evidence="1 2">Uncharacterized protein</fullName>
    </submittedName>
</protein>
<evidence type="ECO:0000313" key="3">
    <source>
        <dbReference type="Proteomes" id="UP000005240"/>
    </source>
</evidence>
<dbReference type="Proteomes" id="UP000005240">
    <property type="component" value="Unassembled WGS sequence"/>
</dbReference>
<reference evidence="1" key="2">
    <citation type="submission" date="2016-05" db="EMBL/GenBank/DDBJ databases">
        <title>Comparative analysis highlights variable genome content of wheat rusts and divergence of the mating loci.</title>
        <authorList>
            <person name="Cuomo C.A."/>
            <person name="Bakkeren G."/>
            <person name="Szabo L."/>
            <person name="Khalil H."/>
            <person name="Joly D."/>
            <person name="Goldberg J."/>
            <person name="Young S."/>
            <person name="Zeng Q."/>
            <person name="Fellers J."/>
        </authorList>
    </citation>
    <scope>NUCLEOTIDE SEQUENCE [LARGE SCALE GENOMIC DNA]</scope>
    <source>
        <strain evidence="1">1-1 BBBD Race 1</strain>
    </source>
</reference>
<name>A0A180GN08_PUCT1</name>
<proteinExistence type="predicted"/>
<dbReference type="AlphaFoldDB" id="A0A180GN08"/>
<sequence length="210" mass="23484">MLTPLLFANARSPCLDTTQAAPSSHHATAIPDPVCILTNGCRGPCHDKDLGPVRLARVAARRWQQQRLDWRLAWVYVPTQPHGARHKARPAISKSTEILFLTGVLALRWHHPNPAKNNHFLQKIRPIIKRILEGQSFVVCAVFSFMVTLLTNANTKFEPMPKNLPEFQLARAKGWTICRQAHKQTDLERSAGLFQRATRQGGGCGTGMPM</sequence>
<organism evidence="1">
    <name type="scientific">Puccinia triticina (isolate 1-1 / race 1 (BBBD))</name>
    <name type="common">Brown leaf rust fungus</name>
    <dbReference type="NCBI Taxonomy" id="630390"/>
    <lineage>
        <taxon>Eukaryota</taxon>
        <taxon>Fungi</taxon>
        <taxon>Dikarya</taxon>
        <taxon>Basidiomycota</taxon>
        <taxon>Pucciniomycotina</taxon>
        <taxon>Pucciniomycetes</taxon>
        <taxon>Pucciniales</taxon>
        <taxon>Pucciniaceae</taxon>
        <taxon>Puccinia</taxon>
    </lineage>
</organism>
<reference evidence="2 3" key="3">
    <citation type="journal article" date="2017" name="G3 (Bethesda)">
        <title>Comparative analysis highlights variable genome content of wheat rusts and divergence of the mating loci.</title>
        <authorList>
            <person name="Cuomo C.A."/>
            <person name="Bakkeren G."/>
            <person name="Khalil H.B."/>
            <person name="Panwar V."/>
            <person name="Joly D."/>
            <person name="Linning R."/>
            <person name="Sakthikumar S."/>
            <person name="Song X."/>
            <person name="Adiconis X."/>
            <person name="Fan L."/>
            <person name="Goldberg J.M."/>
            <person name="Levin J.Z."/>
            <person name="Young S."/>
            <person name="Zeng Q."/>
            <person name="Anikster Y."/>
            <person name="Bruce M."/>
            <person name="Wang M."/>
            <person name="Yin C."/>
            <person name="McCallum B."/>
            <person name="Szabo L.J."/>
            <person name="Hulbert S."/>
            <person name="Chen X."/>
            <person name="Fellers J.P."/>
        </authorList>
    </citation>
    <scope>NUCLEOTIDE SEQUENCE</scope>
    <source>
        <strain evidence="3">Isolate 1-1 / race 1 (BBBD)</strain>
        <strain evidence="2">isolate 1-1 / race 1 (BBBD)</strain>
    </source>
</reference>
<dbReference type="EMBL" id="ADAS02000042">
    <property type="protein sequence ID" value="OAV94186.1"/>
    <property type="molecule type" value="Genomic_DNA"/>
</dbReference>
<reference evidence="1" key="1">
    <citation type="submission" date="2009-11" db="EMBL/GenBank/DDBJ databases">
        <authorList>
            <consortium name="The Broad Institute Genome Sequencing Platform"/>
            <person name="Ward D."/>
            <person name="Feldgarden M."/>
            <person name="Earl A."/>
            <person name="Young S.K."/>
            <person name="Zeng Q."/>
            <person name="Koehrsen M."/>
            <person name="Alvarado L."/>
            <person name="Berlin A."/>
            <person name="Bochicchio J."/>
            <person name="Borenstein D."/>
            <person name="Chapman S.B."/>
            <person name="Chen Z."/>
            <person name="Engels R."/>
            <person name="Freedman E."/>
            <person name="Gellesch M."/>
            <person name="Goldberg J."/>
            <person name="Griggs A."/>
            <person name="Gujja S."/>
            <person name="Heilman E."/>
            <person name="Heiman D."/>
            <person name="Hepburn T."/>
            <person name="Howarth C."/>
            <person name="Jen D."/>
            <person name="Larson L."/>
            <person name="Lewis B."/>
            <person name="Mehta T."/>
            <person name="Park D."/>
            <person name="Pearson M."/>
            <person name="Roberts A."/>
            <person name="Saif S."/>
            <person name="Shea T."/>
            <person name="Shenoy N."/>
            <person name="Sisk P."/>
            <person name="Stolte C."/>
            <person name="Sykes S."/>
            <person name="Thomson T."/>
            <person name="Walk T."/>
            <person name="White J."/>
            <person name="Yandava C."/>
            <person name="Izard J."/>
            <person name="Baranova O.V."/>
            <person name="Blanton J.M."/>
            <person name="Tanner A.C."/>
            <person name="Dewhirst F.E."/>
            <person name="Haas B."/>
            <person name="Nusbaum C."/>
            <person name="Birren B."/>
        </authorList>
    </citation>
    <scope>NUCLEOTIDE SEQUENCE [LARGE SCALE GENOMIC DNA]</scope>
    <source>
        <strain evidence="1">1-1 BBBD Race 1</strain>
    </source>
</reference>
<accession>A0A180GN08</accession>
<evidence type="ECO:0000313" key="2">
    <source>
        <dbReference type="EnsemblFungi" id="PTTG_02030-t43_1-p1"/>
    </source>
</evidence>
<dbReference type="VEuPathDB" id="FungiDB:PTTG_02030"/>